<keyword evidence="2" id="KW-1185">Reference proteome</keyword>
<gene>
    <name evidence="1" type="ORF">NP493_1624g00002</name>
</gene>
<accession>A0AAD9JYI6</accession>
<reference evidence="1" key="1">
    <citation type="journal article" date="2023" name="Mol. Biol. Evol.">
        <title>Third-Generation Sequencing Reveals the Adaptive Role of the Epigenome in Three Deep-Sea Polychaetes.</title>
        <authorList>
            <person name="Perez M."/>
            <person name="Aroh O."/>
            <person name="Sun Y."/>
            <person name="Lan Y."/>
            <person name="Juniper S.K."/>
            <person name="Young C.R."/>
            <person name="Angers B."/>
            <person name="Qian P.Y."/>
        </authorList>
    </citation>
    <scope>NUCLEOTIDE SEQUENCE</scope>
    <source>
        <strain evidence="1">R07B-5</strain>
    </source>
</reference>
<dbReference type="AlphaFoldDB" id="A0AAD9JYI6"/>
<dbReference type="EMBL" id="JAODUO010001624">
    <property type="protein sequence ID" value="KAK2160828.1"/>
    <property type="molecule type" value="Genomic_DNA"/>
</dbReference>
<evidence type="ECO:0000313" key="2">
    <source>
        <dbReference type="Proteomes" id="UP001209878"/>
    </source>
</evidence>
<proteinExistence type="predicted"/>
<dbReference type="Proteomes" id="UP001209878">
    <property type="component" value="Unassembled WGS sequence"/>
</dbReference>
<organism evidence="1 2">
    <name type="scientific">Ridgeia piscesae</name>
    <name type="common">Tubeworm</name>
    <dbReference type="NCBI Taxonomy" id="27915"/>
    <lineage>
        <taxon>Eukaryota</taxon>
        <taxon>Metazoa</taxon>
        <taxon>Spiralia</taxon>
        <taxon>Lophotrochozoa</taxon>
        <taxon>Annelida</taxon>
        <taxon>Polychaeta</taxon>
        <taxon>Sedentaria</taxon>
        <taxon>Canalipalpata</taxon>
        <taxon>Sabellida</taxon>
        <taxon>Siboglinidae</taxon>
        <taxon>Ridgeia</taxon>
    </lineage>
</organism>
<sequence>MERCVISIRQWMKTNMLKLNDDKTEILIIRPKSTHQHHLPERIGNTHVTPNTHARNLGVTFDCNMSFERTRNKHFQNSILPSPQHWTHSSLSRTRTHKTASACPCYITY</sequence>
<comment type="caution">
    <text evidence="1">The sequence shown here is derived from an EMBL/GenBank/DDBJ whole genome shotgun (WGS) entry which is preliminary data.</text>
</comment>
<protein>
    <submittedName>
        <fullName evidence="1">Uncharacterized protein</fullName>
    </submittedName>
</protein>
<evidence type="ECO:0000313" key="1">
    <source>
        <dbReference type="EMBL" id="KAK2160828.1"/>
    </source>
</evidence>
<name>A0AAD9JYI6_RIDPI</name>